<comment type="similarity">
    <text evidence="2 12">Belongs to the class-I aminoacyl-tRNA synthetase family.</text>
</comment>
<evidence type="ECO:0000313" key="15">
    <source>
        <dbReference type="Proteomes" id="UP000256650"/>
    </source>
</evidence>
<evidence type="ECO:0000256" key="2">
    <source>
        <dbReference type="ARBA" id="ARBA00005594"/>
    </source>
</evidence>
<dbReference type="SUPFAM" id="SSF47323">
    <property type="entry name" value="Anticodon-binding domain of a subclass of class I aminoacyl-tRNA synthetases"/>
    <property type="match status" value="1"/>
</dbReference>
<comment type="catalytic activity">
    <reaction evidence="12">
        <text>tRNA(Cys) + L-cysteine + ATP = L-cysteinyl-tRNA(Cys) + AMP + diphosphate</text>
        <dbReference type="Rhea" id="RHEA:17773"/>
        <dbReference type="Rhea" id="RHEA-COMP:9661"/>
        <dbReference type="Rhea" id="RHEA-COMP:9679"/>
        <dbReference type="ChEBI" id="CHEBI:30616"/>
        <dbReference type="ChEBI" id="CHEBI:33019"/>
        <dbReference type="ChEBI" id="CHEBI:35235"/>
        <dbReference type="ChEBI" id="CHEBI:78442"/>
        <dbReference type="ChEBI" id="CHEBI:78517"/>
        <dbReference type="ChEBI" id="CHEBI:456215"/>
        <dbReference type="EC" id="6.1.1.16"/>
    </reaction>
</comment>
<comment type="subcellular location">
    <subcellularLocation>
        <location evidence="1 12">Cytoplasm</location>
    </subcellularLocation>
</comment>
<dbReference type="GO" id="GO:0008270">
    <property type="term" value="F:zinc ion binding"/>
    <property type="evidence" value="ECO:0007669"/>
    <property type="project" value="UniProtKB-UniRule"/>
</dbReference>
<organism evidence="14 15">
    <name type="scientific">Helicobacter ganmani</name>
    <dbReference type="NCBI Taxonomy" id="60246"/>
    <lineage>
        <taxon>Bacteria</taxon>
        <taxon>Pseudomonadati</taxon>
        <taxon>Campylobacterota</taxon>
        <taxon>Epsilonproteobacteria</taxon>
        <taxon>Campylobacterales</taxon>
        <taxon>Helicobacteraceae</taxon>
        <taxon>Helicobacter</taxon>
    </lineage>
</organism>
<keyword evidence="7 12" id="KW-0547">Nucleotide-binding</keyword>
<keyword evidence="4 12" id="KW-0963">Cytoplasm</keyword>
<comment type="cofactor">
    <cofactor evidence="12">
        <name>Zn(2+)</name>
        <dbReference type="ChEBI" id="CHEBI:29105"/>
    </cofactor>
    <text evidence="12">Binds 1 zinc ion per subunit.</text>
</comment>
<dbReference type="InterPro" id="IPR015273">
    <property type="entry name" value="Cys-tRNA-synt_Ia_DALR"/>
</dbReference>
<dbReference type="EC" id="6.1.1.16" evidence="12"/>
<dbReference type="PANTHER" id="PTHR10890">
    <property type="entry name" value="CYSTEINYL-TRNA SYNTHETASE"/>
    <property type="match status" value="1"/>
</dbReference>
<keyword evidence="15" id="KW-1185">Reference proteome</keyword>
<dbReference type="Proteomes" id="UP000256650">
    <property type="component" value="Unassembled WGS sequence"/>
</dbReference>
<evidence type="ECO:0000256" key="3">
    <source>
        <dbReference type="ARBA" id="ARBA00011245"/>
    </source>
</evidence>
<dbReference type="Gene3D" id="3.40.50.620">
    <property type="entry name" value="HUPs"/>
    <property type="match status" value="1"/>
</dbReference>
<dbReference type="GO" id="GO:0005829">
    <property type="term" value="C:cytosol"/>
    <property type="evidence" value="ECO:0007669"/>
    <property type="project" value="TreeGrafter"/>
</dbReference>
<dbReference type="PANTHER" id="PTHR10890:SF3">
    <property type="entry name" value="CYSTEINE--TRNA LIGASE, CYTOPLASMIC"/>
    <property type="match status" value="1"/>
</dbReference>
<feature type="binding site" evidence="12">
    <location>
        <position position="243"/>
    </location>
    <ligand>
        <name>Zn(2+)</name>
        <dbReference type="ChEBI" id="CHEBI:29105"/>
    </ligand>
</feature>
<dbReference type="SUPFAM" id="SSF52374">
    <property type="entry name" value="Nucleotidylyl transferase"/>
    <property type="match status" value="1"/>
</dbReference>
<keyword evidence="9 12" id="KW-0067">ATP-binding</keyword>
<feature type="domain" description="Cysteinyl-tRNA synthetase class Ia DALR" evidence="13">
    <location>
        <begin position="354"/>
        <end position="416"/>
    </location>
</feature>
<keyword evidence="8 12" id="KW-0862">Zinc</keyword>
<dbReference type="InterPro" id="IPR014729">
    <property type="entry name" value="Rossmann-like_a/b/a_fold"/>
</dbReference>
<evidence type="ECO:0000256" key="6">
    <source>
        <dbReference type="ARBA" id="ARBA00022723"/>
    </source>
</evidence>
<dbReference type="OrthoDB" id="9815130at2"/>
<dbReference type="GO" id="GO:0006423">
    <property type="term" value="P:cysteinyl-tRNA aminoacylation"/>
    <property type="evidence" value="ECO:0007669"/>
    <property type="project" value="UniProtKB-UniRule"/>
</dbReference>
<feature type="binding site" evidence="12">
    <location>
        <position position="239"/>
    </location>
    <ligand>
        <name>Zn(2+)</name>
        <dbReference type="ChEBI" id="CHEBI:29105"/>
    </ligand>
</feature>
<keyword evidence="5 12" id="KW-0436">Ligase</keyword>
<proteinExistence type="inferred from homology"/>
<dbReference type="AlphaFoldDB" id="A0A3D8IF55"/>
<name>A0A3D8IF55_9HELI</name>
<evidence type="ECO:0000256" key="4">
    <source>
        <dbReference type="ARBA" id="ARBA00022490"/>
    </source>
</evidence>
<dbReference type="InterPro" id="IPR015803">
    <property type="entry name" value="Cys-tRNA-ligase"/>
</dbReference>
<keyword evidence="10 12" id="KW-0648">Protein biosynthesis</keyword>
<evidence type="ECO:0000256" key="1">
    <source>
        <dbReference type="ARBA" id="ARBA00004496"/>
    </source>
</evidence>
<dbReference type="SMART" id="SM00840">
    <property type="entry name" value="DALR_2"/>
    <property type="match status" value="1"/>
</dbReference>
<dbReference type="NCBIfam" id="TIGR00435">
    <property type="entry name" value="cysS"/>
    <property type="match status" value="1"/>
</dbReference>
<evidence type="ECO:0000256" key="7">
    <source>
        <dbReference type="ARBA" id="ARBA00022741"/>
    </source>
</evidence>
<dbReference type="CDD" id="cd00672">
    <property type="entry name" value="CysRS_core"/>
    <property type="match status" value="1"/>
</dbReference>
<dbReference type="Pfam" id="PF09190">
    <property type="entry name" value="DALR_2"/>
    <property type="match status" value="1"/>
</dbReference>
<evidence type="ECO:0000256" key="8">
    <source>
        <dbReference type="ARBA" id="ARBA00022833"/>
    </source>
</evidence>
<dbReference type="InterPro" id="IPR009080">
    <property type="entry name" value="tRNAsynth_Ia_anticodon-bd"/>
</dbReference>
<reference evidence="14 15" key="1">
    <citation type="submission" date="2018-04" db="EMBL/GenBank/DDBJ databases">
        <title>Novel Campyloabacter and Helicobacter Species and Strains.</title>
        <authorList>
            <person name="Mannion A.J."/>
            <person name="Shen Z."/>
            <person name="Fox J.G."/>
        </authorList>
    </citation>
    <scope>NUCLEOTIDE SEQUENCE [LARGE SCALE GENOMIC DNA]</scope>
    <source>
        <strain evidence="14 15">MIT 99-5101</strain>
    </source>
</reference>
<comment type="caution">
    <text evidence="14">The sequence shown here is derived from an EMBL/GenBank/DDBJ whole genome shotgun (WGS) entry which is preliminary data.</text>
</comment>
<dbReference type="PRINTS" id="PR00983">
    <property type="entry name" value="TRNASYNTHCYS"/>
</dbReference>
<dbReference type="GO" id="GO:0004817">
    <property type="term" value="F:cysteine-tRNA ligase activity"/>
    <property type="evidence" value="ECO:0007669"/>
    <property type="project" value="UniProtKB-UniRule"/>
</dbReference>
<dbReference type="InterPro" id="IPR032678">
    <property type="entry name" value="tRNA-synt_1_cat_dom"/>
</dbReference>
<evidence type="ECO:0000313" key="14">
    <source>
        <dbReference type="EMBL" id="RDU63802.1"/>
    </source>
</evidence>
<comment type="subunit">
    <text evidence="3 12">Monomer.</text>
</comment>
<dbReference type="Gene3D" id="1.20.120.1910">
    <property type="entry name" value="Cysteine-tRNA ligase, C-terminal anti-codon recognition domain"/>
    <property type="match status" value="1"/>
</dbReference>
<evidence type="ECO:0000256" key="12">
    <source>
        <dbReference type="HAMAP-Rule" id="MF_00041"/>
    </source>
</evidence>
<feature type="binding site" evidence="12">
    <location>
        <position position="29"/>
    </location>
    <ligand>
        <name>Zn(2+)</name>
        <dbReference type="ChEBI" id="CHEBI:29105"/>
    </ligand>
</feature>
<evidence type="ECO:0000256" key="11">
    <source>
        <dbReference type="ARBA" id="ARBA00023146"/>
    </source>
</evidence>
<keyword evidence="6 12" id="KW-0479">Metal-binding</keyword>
<accession>A0A3D8IF55</accession>
<evidence type="ECO:0000259" key="13">
    <source>
        <dbReference type="SMART" id="SM00840"/>
    </source>
</evidence>
<feature type="binding site" evidence="12">
    <location>
        <position position="210"/>
    </location>
    <ligand>
        <name>Zn(2+)</name>
        <dbReference type="ChEBI" id="CHEBI:29105"/>
    </ligand>
</feature>
<dbReference type="HAMAP" id="MF_00041">
    <property type="entry name" value="Cys_tRNA_synth"/>
    <property type="match status" value="1"/>
</dbReference>
<dbReference type="EMBL" id="NXLS01000002">
    <property type="protein sequence ID" value="RDU63802.1"/>
    <property type="molecule type" value="Genomic_DNA"/>
</dbReference>
<keyword evidence="11 12" id="KW-0030">Aminoacyl-tRNA synthetase</keyword>
<dbReference type="Pfam" id="PF01406">
    <property type="entry name" value="tRNA-synt_1e"/>
    <property type="match status" value="1"/>
</dbReference>
<feature type="short sequence motif" description="'HIGH' region" evidence="12">
    <location>
        <begin position="31"/>
        <end position="41"/>
    </location>
</feature>
<feature type="binding site" evidence="12">
    <location>
        <position position="274"/>
    </location>
    <ligand>
        <name>ATP</name>
        <dbReference type="ChEBI" id="CHEBI:30616"/>
    </ligand>
</feature>
<dbReference type="GO" id="GO:0005524">
    <property type="term" value="F:ATP binding"/>
    <property type="evidence" value="ECO:0007669"/>
    <property type="project" value="UniProtKB-UniRule"/>
</dbReference>
<evidence type="ECO:0000256" key="10">
    <source>
        <dbReference type="ARBA" id="ARBA00022917"/>
    </source>
</evidence>
<evidence type="ECO:0000256" key="5">
    <source>
        <dbReference type="ARBA" id="ARBA00022598"/>
    </source>
</evidence>
<protein>
    <recommendedName>
        <fullName evidence="12">Cysteine--tRNA ligase</fullName>
        <ecNumber evidence="12">6.1.1.16</ecNumber>
    </recommendedName>
    <alternativeName>
        <fullName evidence="12">Cysteinyl-tRNA synthetase</fullName>
        <shortName evidence="12">CysRS</shortName>
    </alternativeName>
</protein>
<feature type="short sequence motif" description="'KMSKS' region" evidence="12">
    <location>
        <begin position="271"/>
        <end position="275"/>
    </location>
</feature>
<dbReference type="InterPro" id="IPR024909">
    <property type="entry name" value="Cys-tRNA/MSH_ligase"/>
</dbReference>
<gene>
    <name evidence="12" type="primary">cysS</name>
    <name evidence="14" type="ORF">CQA43_02995</name>
</gene>
<evidence type="ECO:0000256" key="9">
    <source>
        <dbReference type="ARBA" id="ARBA00022840"/>
    </source>
</evidence>
<sequence length="473" mass="53728">MMIRIYDSKLKEKVEFIPINPKEVRMYVCGPTVYDDSHLGHARSAIVFDLWRKLLRERGYKVIFAKNFTDIDDKIINKSLQSGLSVEEITQTYTQKYLDEMKSLGVERADIEPKATQSLKSICAMIQTLLDKGFAYQTSNGDIYLSVDKDVDYGSLSGRIADEESKSRIQNSEQKRDAKDFALWKSYKGVGDVGYDSPFGKGRPGWHIECSAMIQEHLAIEGKYAIDIHGGGADLLFPHHENEVCQTRCAQGQNLAKYWIHNGFVTINGEKMAKSLGNSFFIKDALANYDGEILRFYLLSTHYRAGLNFSEEDLLASKKRLDRIYRLKKRLAQTQIKNPRNVESQNVQNPFSEAFLEALSDDLNISKALSVLEELIANANEMLDNKQKDKIPQIMANLALVARILGVGLKDSFEYFKLGVSEARRVEIEALIAKRAEYKNAKDFANADKIREDLRASGIEIMDTPQGCEWERV</sequence>